<accession>A0A073CIW4</accession>
<dbReference type="HOGENOM" id="CLU_703441_0_0_3"/>
<dbReference type="Pfam" id="PF07228">
    <property type="entry name" value="SpoIIE"/>
    <property type="match status" value="1"/>
</dbReference>
<keyword evidence="1" id="KW-0378">Hydrolase</keyword>
<evidence type="ECO:0000313" key="3">
    <source>
        <dbReference type="EMBL" id="KEI67817.1"/>
    </source>
</evidence>
<feature type="domain" description="PPM-type phosphatase" evidence="2">
    <location>
        <begin position="34"/>
        <end position="220"/>
    </location>
</feature>
<dbReference type="EMBL" id="CM002803">
    <property type="protein sequence ID" value="KEI67817.1"/>
    <property type="molecule type" value="Genomic_DNA"/>
</dbReference>
<keyword evidence="4" id="KW-1185">Reference proteome</keyword>
<evidence type="ECO:0000313" key="4">
    <source>
        <dbReference type="Proteomes" id="UP000027395"/>
    </source>
</evidence>
<name>A0A073CIW4_PLAA1</name>
<dbReference type="AlphaFoldDB" id="A0A073CIW4"/>
<protein>
    <recommendedName>
        <fullName evidence="2">PPM-type phosphatase domain-containing protein</fullName>
    </recommendedName>
</protein>
<dbReference type="InterPro" id="IPR052016">
    <property type="entry name" value="Bact_Sigma-Reg"/>
</dbReference>
<evidence type="ECO:0000256" key="1">
    <source>
        <dbReference type="ARBA" id="ARBA00022801"/>
    </source>
</evidence>
<dbReference type="GeneID" id="77288555"/>
<evidence type="ECO:0000259" key="2">
    <source>
        <dbReference type="Pfam" id="PF07228"/>
    </source>
</evidence>
<dbReference type="Gene3D" id="3.60.40.10">
    <property type="entry name" value="PPM-type phosphatase domain"/>
    <property type="match status" value="1"/>
</dbReference>
<dbReference type="eggNOG" id="COG2208">
    <property type="taxonomic scope" value="Bacteria"/>
</dbReference>
<proteinExistence type="predicted"/>
<dbReference type="Proteomes" id="UP000027395">
    <property type="component" value="Chromosome"/>
</dbReference>
<gene>
    <name evidence="3" type="ORF">A19Y_2975</name>
</gene>
<dbReference type="InterPro" id="IPR036457">
    <property type="entry name" value="PPM-type-like_dom_sf"/>
</dbReference>
<dbReference type="PANTHER" id="PTHR43156">
    <property type="entry name" value="STAGE II SPORULATION PROTEIN E-RELATED"/>
    <property type="match status" value="1"/>
</dbReference>
<sequence length="388" mass="43336">MSQDNFFDICHLSLNKKGEELCGDQVKFTKSETKSTIVLSDGLGSGVKASILATLTTEILITMLNADVPLEEVIKTVIGTLPICQVRKIAYATFTIISINHLTNEFKVINFDNPPILYFKKGRIVKLETKIDKILGKKIQYSEGTLERGDFIGAISDGILYAGLGDTMNFGWGWDNIAKYMERIFISQATNSRTIIEQVMSETRSLYRENIGDDATFVGVYVRKPNPVMIFTGPPLDITQDELYADRLLNFPGRKVICGGTTGNLVANYMGETIEMDIATMRKDLPPIGKLKEVDLVTEGILTISKATEILRKCKGDIARLASDNNGAVLLAREIIEGDSIYFLVGQQINEFYQNPLLPKNISIRRNLIEDLVQLLRSQQKEVVIEYC</sequence>
<reference evidence="3 4" key="1">
    <citation type="journal article" date="2014" name="Appl. Environ. Microbiol.">
        <title>Elucidation of insertion elements encoded on plasmids and in vitro construction of shuttle vectors from the toxic cyanobacterium Planktothrix.</title>
        <authorList>
            <person name="Christiansen G."/>
            <person name="Goesmann A."/>
            <person name="Kurmayer R."/>
        </authorList>
    </citation>
    <scope>NUCLEOTIDE SEQUENCE [LARGE SCALE GENOMIC DNA]</scope>
    <source>
        <strain evidence="3 4">NIVA-CYA 126/8</strain>
    </source>
</reference>
<dbReference type="PANTHER" id="PTHR43156:SF2">
    <property type="entry name" value="STAGE II SPORULATION PROTEIN E"/>
    <property type="match status" value="1"/>
</dbReference>
<dbReference type="RefSeq" id="WP_026788319.1">
    <property type="nucleotide sequence ID" value="NZ_CM002803.1"/>
</dbReference>
<dbReference type="GO" id="GO:0016791">
    <property type="term" value="F:phosphatase activity"/>
    <property type="evidence" value="ECO:0007669"/>
    <property type="project" value="TreeGrafter"/>
</dbReference>
<organism evidence="3 4">
    <name type="scientific">Planktothrix agardhii (strain NIVA-CYA 126/8)</name>
    <dbReference type="NCBI Taxonomy" id="388467"/>
    <lineage>
        <taxon>Bacteria</taxon>
        <taxon>Bacillati</taxon>
        <taxon>Cyanobacteriota</taxon>
        <taxon>Cyanophyceae</taxon>
        <taxon>Oscillatoriophycideae</taxon>
        <taxon>Oscillatoriales</taxon>
        <taxon>Microcoleaceae</taxon>
        <taxon>Planktothrix</taxon>
    </lineage>
</organism>
<dbReference type="STRING" id="388467.A19Y_2975"/>
<dbReference type="InterPro" id="IPR001932">
    <property type="entry name" value="PPM-type_phosphatase-like_dom"/>
</dbReference>
<dbReference type="PATRIC" id="fig|388467.6.peg.2922"/>